<gene>
    <name evidence="2" type="ORF">JGUZn3_10370</name>
</gene>
<protein>
    <submittedName>
        <fullName evidence="2">Uncharacterized protein</fullName>
    </submittedName>
</protein>
<reference evidence="2 3" key="1">
    <citation type="submission" date="2020-08" db="EMBL/GenBank/DDBJ databases">
        <title>Complete genome sequence of Entomobacter blattae G55GP.</title>
        <authorList>
            <person name="Poehlein A."/>
            <person name="Guzman J."/>
            <person name="Daniel R."/>
            <person name="Vilcinskas A."/>
        </authorList>
    </citation>
    <scope>NUCLEOTIDE SEQUENCE [LARGE SCALE GENOMIC DNA]</scope>
    <source>
        <strain evidence="2 3">G55GP</strain>
    </source>
</reference>
<proteinExistence type="predicted"/>
<feature type="region of interest" description="Disordered" evidence="1">
    <location>
        <begin position="1"/>
        <end position="56"/>
    </location>
</feature>
<dbReference type="KEGG" id="ebla:JGUZn3_10370"/>
<name>A0A7H1NR55_9PROT</name>
<dbReference type="RefSeq" id="WP_203414597.1">
    <property type="nucleotide sequence ID" value="NZ_CP060244.1"/>
</dbReference>
<evidence type="ECO:0000256" key="1">
    <source>
        <dbReference type="SAM" id="MobiDB-lite"/>
    </source>
</evidence>
<evidence type="ECO:0000313" key="2">
    <source>
        <dbReference type="EMBL" id="QNT78265.1"/>
    </source>
</evidence>
<organism evidence="2 3">
    <name type="scientific">Entomobacter blattae</name>
    <dbReference type="NCBI Taxonomy" id="2762277"/>
    <lineage>
        <taxon>Bacteria</taxon>
        <taxon>Pseudomonadati</taxon>
        <taxon>Pseudomonadota</taxon>
        <taxon>Alphaproteobacteria</taxon>
        <taxon>Acetobacterales</taxon>
        <taxon>Acetobacteraceae</taxon>
        <taxon>Entomobacter</taxon>
    </lineage>
</organism>
<keyword evidence="3" id="KW-1185">Reference proteome</keyword>
<evidence type="ECO:0000313" key="3">
    <source>
        <dbReference type="Proteomes" id="UP000516349"/>
    </source>
</evidence>
<dbReference type="EMBL" id="CP060244">
    <property type="protein sequence ID" value="QNT78265.1"/>
    <property type="molecule type" value="Genomic_DNA"/>
</dbReference>
<sequence length="307" mass="32949">MLQNPDLTARQGLLSQDNAAHQANVLHHANASQESLGPQEDPQERLEGKEGLSVPKTRQIRKGAVKRRKKGAGDPVKGHFAQDFTRLWPRAYTPKEEKSRLLLGVSEETIFEWKFPHTVIEVNAFTGLSGHYAPFDHSSISGQKGNTACFCDTDSLSGRSSTSGPEGQAMPVWPDGVLDPEESLLVMARRHTHVAVQILLELGSDPSVAASVRLASALALLDRGWGKPASAFMPGSGMGPVLSAKGAFSQDGLKEEQASEREAAIPPLVITGVAPTAFSSQTPACGRDEAEGTPQPEEEEMNEKGVR</sequence>
<dbReference type="AlphaFoldDB" id="A0A7H1NR55"/>
<dbReference type="Proteomes" id="UP000516349">
    <property type="component" value="Chromosome"/>
</dbReference>
<accession>A0A7H1NR55</accession>
<feature type="region of interest" description="Disordered" evidence="1">
    <location>
        <begin position="278"/>
        <end position="307"/>
    </location>
</feature>